<dbReference type="AlphaFoldDB" id="A0A6J8F834"/>
<organism evidence="2 3">
    <name type="scientific">Leishmania donovani</name>
    <dbReference type="NCBI Taxonomy" id="5661"/>
    <lineage>
        <taxon>Eukaryota</taxon>
        <taxon>Discoba</taxon>
        <taxon>Euglenozoa</taxon>
        <taxon>Kinetoplastea</taxon>
        <taxon>Metakinetoplastina</taxon>
        <taxon>Trypanosomatida</taxon>
        <taxon>Trypanosomatidae</taxon>
        <taxon>Leishmaniinae</taxon>
        <taxon>Leishmania</taxon>
    </lineage>
</organism>
<sequence length="255" mass="25175">MSAADLYRDGDAPLSAGASASAAGCEAAAPWANACVFALGGVCGGGEDWRSPRSACARLTAELSAWSGADGTHVGCGGPHGWTADPRSRPAASSMCSATPHGWAGWARAAAARPLLLRGCVGVPESDGVLRRLCEAREVGGSVSAQTASCDAPADSRHAAHHRPSESVAVGWLTRQVERVRASAVLRAILRLPGVGAAATATAAAPAEACVGAAMAVALGVVAEYVPVRLHAALAVACGLADPAAAPACSPTAAA</sequence>
<dbReference type="VEuPathDB" id="TriTrypDB:LdCL_120018500"/>
<dbReference type="EMBL" id="LR812632">
    <property type="protein sequence ID" value="CAC5428333.1"/>
    <property type="molecule type" value="Genomic_DNA"/>
</dbReference>
<protein>
    <submittedName>
        <fullName evidence="2">Hypothetical_protein_conserved</fullName>
    </submittedName>
</protein>
<evidence type="ECO:0000313" key="2">
    <source>
        <dbReference type="EMBL" id="CAC5428333.1"/>
    </source>
</evidence>
<reference evidence="2" key="1">
    <citation type="submission" date="2020-06" db="EMBL/GenBank/DDBJ databases">
        <authorList>
            <person name="Camacho E."/>
            <person name="Gonzalez-de la Fuente S."/>
            <person name="Rastrojo A."/>
            <person name="Peiro-Pastor R."/>
            <person name="Solana JC."/>
            <person name="Tabera L."/>
            <person name="Gamarro F."/>
            <person name="Carrasco-Ramiro F."/>
            <person name="Requena JM."/>
            <person name="Aguado B."/>
        </authorList>
    </citation>
    <scope>NUCLEOTIDE SEQUENCE</scope>
</reference>
<gene>
    <name evidence="2" type="ORF">LDHU3_12.1270</name>
</gene>
<proteinExistence type="predicted"/>
<dbReference type="VEuPathDB" id="TriTrypDB:LDHU3_12.1270"/>
<evidence type="ECO:0000313" key="3">
    <source>
        <dbReference type="Proteomes" id="UP000601710"/>
    </source>
</evidence>
<name>A0A6J8F834_LEIDO</name>
<feature type="region of interest" description="Disordered" evidence="1">
    <location>
        <begin position="145"/>
        <end position="164"/>
    </location>
</feature>
<accession>A0A6J8F834</accession>
<evidence type="ECO:0000256" key="1">
    <source>
        <dbReference type="SAM" id="MobiDB-lite"/>
    </source>
</evidence>
<dbReference type="Proteomes" id="UP000601710">
    <property type="component" value="Chromosome 12"/>
</dbReference>